<reference evidence="4" key="1">
    <citation type="submission" date="2019-04" db="EMBL/GenBank/DDBJ databases">
        <title>Friends and foes A comparative genomics studyof 23 Aspergillus species from section Flavi.</title>
        <authorList>
            <consortium name="DOE Joint Genome Institute"/>
            <person name="Kjaerbolling I."/>
            <person name="Vesth T."/>
            <person name="Frisvad J.C."/>
            <person name="Nybo J.L."/>
            <person name="Theobald S."/>
            <person name="Kildgaard S."/>
            <person name="Isbrandt T."/>
            <person name="Kuo A."/>
            <person name="Sato A."/>
            <person name="Lyhne E.K."/>
            <person name="Kogle M.E."/>
            <person name="Wiebenga A."/>
            <person name="Kun R.S."/>
            <person name="Lubbers R.J."/>
            <person name="Makela M.R."/>
            <person name="Barry K."/>
            <person name="Chovatia M."/>
            <person name="Clum A."/>
            <person name="Daum C."/>
            <person name="Haridas S."/>
            <person name="He G."/>
            <person name="LaButti K."/>
            <person name="Lipzen A."/>
            <person name="Mondo S."/>
            <person name="Riley R."/>
            <person name="Salamov A."/>
            <person name="Simmons B.A."/>
            <person name="Magnuson J.K."/>
            <person name="Henrissat B."/>
            <person name="Mortensen U.H."/>
            <person name="Larsen T.O."/>
            <person name="Devries R.P."/>
            <person name="Grigoriev I.V."/>
            <person name="Machida M."/>
            <person name="Baker S.E."/>
            <person name="Andersen M.R."/>
        </authorList>
    </citation>
    <scope>NUCLEOTIDE SEQUENCE [LARGE SCALE GENOMIC DNA]</scope>
    <source>
        <strain evidence="4">IBT 14317</strain>
    </source>
</reference>
<dbReference type="CDD" id="cd20273">
    <property type="entry name" value="Complex1_LYR_unchar"/>
    <property type="match status" value="1"/>
</dbReference>
<dbReference type="OrthoDB" id="6508832at2759"/>
<proteinExistence type="predicted"/>
<dbReference type="AlphaFoldDB" id="A0A5N7CQP2"/>
<dbReference type="Proteomes" id="UP000326877">
    <property type="component" value="Unassembled WGS sequence"/>
</dbReference>
<evidence type="ECO:0000313" key="4">
    <source>
        <dbReference type="EMBL" id="KAE8396521.1"/>
    </source>
</evidence>
<accession>A0A5N7CQP2</accession>
<organism evidence="4">
    <name type="scientific">Petromyces alliaceus</name>
    <name type="common">Aspergillus alliaceus</name>
    <dbReference type="NCBI Taxonomy" id="209559"/>
    <lineage>
        <taxon>Eukaryota</taxon>
        <taxon>Fungi</taxon>
        <taxon>Dikarya</taxon>
        <taxon>Ascomycota</taxon>
        <taxon>Pezizomycotina</taxon>
        <taxon>Eurotiomycetes</taxon>
        <taxon>Eurotiomycetidae</taxon>
        <taxon>Eurotiales</taxon>
        <taxon>Aspergillaceae</taxon>
        <taxon>Aspergillus</taxon>
        <taxon>Aspergillus subgen. Circumdati</taxon>
    </lineage>
</organism>
<protein>
    <recommendedName>
        <fullName evidence="3">Complex 1 LYR protein domain-containing protein</fullName>
    </recommendedName>
</protein>
<dbReference type="Pfam" id="PF05347">
    <property type="entry name" value="Complex1_LYR"/>
    <property type="match status" value="1"/>
</dbReference>
<evidence type="ECO:0000256" key="2">
    <source>
        <dbReference type="SAM" id="MobiDB-lite"/>
    </source>
</evidence>
<feature type="compositionally biased region" description="Basic and acidic residues" evidence="2">
    <location>
        <begin position="104"/>
        <end position="117"/>
    </location>
</feature>
<gene>
    <name evidence="4" type="ORF">BDV23DRAFT_142910</name>
</gene>
<feature type="region of interest" description="Disordered" evidence="2">
    <location>
        <begin position="104"/>
        <end position="148"/>
    </location>
</feature>
<name>A0A5N7CQP2_PETAA</name>
<keyword evidence="1" id="KW-0175">Coiled coil</keyword>
<sequence>MYKSVVPKLSGVHRFACLALYRALLRQCANLPNTAPVLSTCKLLVQQKFHKYKKLQSPSQIVNSLKAGYEALDLLHLASQGSQRDIRRITKLLSDVQLVKQRESALQRERCKKEPKPLSRKQQKTSDSRRFQEETARRHPEATPILSRPRPVVSGRRRVPVLVNARGVPFLRIKKPQPKNLSGVIRTKLEKRWKRIERRDRLDLELMFTRDEDVWDTLTTGSEEETWSGEVKGAIEALNRQIRDTDKKNMQLAEAMWNVVLAERKLAAEEQKQMLSEKSADT</sequence>
<evidence type="ECO:0000256" key="1">
    <source>
        <dbReference type="SAM" id="Coils"/>
    </source>
</evidence>
<feature type="coiled-coil region" evidence="1">
    <location>
        <begin position="235"/>
        <end position="272"/>
    </location>
</feature>
<dbReference type="EMBL" id="ML735214">
    <property type="protein sequence ID" value="KAE8396521.1"/>
    <property type="molecule type" value="Genomic_DNA"/>
</dbReference>
<evidence type="ECO:0000259" key="3">
    <source>
        <dbReference type="Pfam" id="PF05347"/>
    </source>
</evidence>
<feature type="compositionally biased region" description="Basic and acidic residues" evidence="2">
    <location>
        <begin position="124"/>
        <end position="141"/>
    </location>
</feature>
<dbReference type="InterPro" id="IPR008011">
    <property type="entry name" value="Complex1_LYR_dom"/>
</dbReference>
<feature type="domain" description="Complex 1 LYR protein" evidence="3">
    <location>
        <begin position="16"/>
        <end position="73"/>
    </location>
</feature>
<dbReference type="InterPro" id="IPR046896">
    <property type="entry name" value="Cup1-like_N"/>
</dbReference>